<evidence type="ECO:0000256" key="1">
    <source>
        <dbReference type="SAM" id="MobiDB-lite"/>
    </source>
</evidence>
<evidence type="ECO:0000313" key="3">
    <source>
        <dbReference type="Proteomes" id="UP001198602"/>
    </source>
</evidence>
<feature type="region of interest" description="Disordered" evidence="1">
    <location>
        <begin position="47"/>
        <end position="94"/>
    </location>
</feature>
<sequence length="94" mass="9975">MLGTLLIVASLAGCSREEEAVGPAQRAGKALDDAGAKVTRQLDNELARADRATREAREKIKDATQDAKGGLKRATEEVGRKVEDVGEKIQDAAD</sequence>
<comment type="caution">
    <text evidence="2">The sequence shown here is derived from an EMBL/GenBank/DDBJ whole genome shotgun (WGS) entry which is preliminary data.</text>
</comment>
<organism evidence="2 3">
    <name type="scientific">Massilia hydrophila</name>
    <dbReference type="NCBI Taxonomy" id="3044279"/>
    <lineage>
        <taxon>Bacteria</taxon>
        <taxon>Pseudomonadati</taxon>
        <taxon>Pseudomonadota</taxon>
        <taxon>Betaproteobacteria</taxon>
        <taxon>Burkholderiales</taxon>
        <taxon>Oxalobacteraceae</taxon>
        <taxon>Telluria group</taxon>
        <taxon>Massilia</taxon>
    </lineage>
</organism>
<dbReference type="EMBL" id="JAHYBX010000001">
    <property type="protein sequence ID" value="MCA1854457.1"/>
    <property type="molecule type" value="Genomic_DNA"/>
</dbReference>
<protein>
    <recommendedName>
        <fullName evidence="4">Apolipophorin</fullName>
    </recommendedName>
</protein>
<accession>A0ABS7Y5U5</accession>
<dbReference type="RefSeq" id="WP_225236931.1">
    <property type="nucleotide sequence ID" value="NZ_JAHYBX010000001.1"/>
</dbReference>
<proteinExistence type="predicted"/>
<feature type="compositionally biased region" description="Basic and acidic residues" evidence="1">
    <location>
        <begin position="47"/>
        <end position="65"/>
    </location>
</feature>
<evidence type="ECO:0008006" key="4">
    <source>
        <dbReference type="Google" id="ProtNLM"/>
    </source>
</evidence>
<feature type="compositionally biased region" description="Basic and acidic residues" evidence="1">
    <location>
        <begin position="73"/>
        <end position="94"/>
    </location>
</feature>
<evidence type="ECO:0000313" key="2">
    <source>
        <dbReference type="EMBL" id="MCA1854457.1"/>
    </source>
</evidence>
<reference evidence="2 3" key="1">
    <citation type="submission" date="2021-07" db="EMBL/GenBank/DDBJ databases">
        <title>Characterization of Violacein-producing bacteria and related species.</title>
        <authorList>
            <person name="Wilson H.S."/>
            <person name="De Leon M.E."/>
        </authorList>
    </citation>
    <scope>NUCLEOTIDE SEQUENCE [LARGE SCALE GENOMIC DNA]</scope>
    <source>
        <strain evidence="2 3">HSC-2F05</strain>
    </source>
</reference>
<name>A0ABS7Y5U5_9BURK</name>
<dbReference type="Proteomes" id="UP001198602">
    <property type="component" value="Unassembled WGS sequence"/>
</dbReference>
<gene>
    <name evidence="2" type="ORF">LE190_00750</name>
</gene>
<keyword evidence="3" id="KW-1185">Reference proteome</keyword>